<evidence type="ECO:0000313" key="2">
    <source>
        <dbReference type="RefSeq" id="XP_008481617.1"/>
    </source>
</evidence>
<dbReference type="Proteomes" id="UP000079169">
    <property type="component" value="Unplaced"/>
</dbReference>
<proteinExistence type="predicted"/>
<dbReference type="InterPro" id="IPR016576">
    <property type="entry name" value="Ribosomal_mL63"/>
</dbReference>
<gene>
    <name evidence="2" type="primary">LOC103518333</name>
</gene>
<accession>A0A1S3DGQ7</accession>
<keyword evidence="1" id="KW-1185">Reference proteome</keyword>
<dbReference type="RefSeq" id="XP_008481617.1">
    <property type="nucleotide sequence ID" value="XM_008483395.1"/>
</dbReference>
<dbReference type="GeneID" id="103518333"/>
<dbReference type="PANTHER" id="PTHR14520">
    <property type="entry name" value="MITOCHONDRIAL RIBOSOMAL PROTEIN 63"/>
    <property type="match status" value="1"/>
</dbReference>
<dbReference type="GO" id="GO:0005761">
    <property type="term" value="C:mitochondrial ribosome"/>
    <property type="evidence" value="ECO:0007669"/>
    <property type="project" value="InterPro"/>
</dbReference>
<sequence length="111" mass="13720">MHLTQILLRGARKYPKGNIFRGKYRIVEPVTHLRKAIKIEEFKIEERNMFLLRHPYLTEEEELVHLKDLERNENFRRERRALKLQKFIKHTKLTDHLSDLRYQDKWGKIRL</sequence>
<dbReference type="PANTHER" id="PTHR14520:SF4">
    <property type="entry name" value="LARGE RIBOSOMAL SUBUNIT PROTEIN ML63"/>
    <property type="match status" value="1"/>
</dbReference>
<dbReference type="KEGG" id="dci:103518333"/>
<evidence type="ECO:0000313" key="1">
    <source>
        <dbReference type="Proteomes" id="UP000079169"/>
    </source>
</evidence>
<dbReference type="PaxDb" id="121845-A0A1S3DGQ7"/>
<dbReference type="OMA" id="DKWGKIR"/>
<protein>
    <submittedName>
        <fullName evidence="2">Uncharacterized protein LOC103518333</fullName>
    </submittedName>
</protein>
<name>A0A1S3DGQ7_DIACI</name>
<dbReference type="Pfam" id="PF14978">
    <property type="entry name" value="MRP-63"/>
    <property type="match status" value="1"/>
</dbReference>
<dbReference type="GO" id="GO:0003735">
    <property type="term" value="F:structural constituent of ribosome"/>
    <property type="evidence" value="ECO:0007669"/>
    <property type="project" value="TreeGrafter"/>
</dbReference>
<organism evidence="1 2">
    <name type="scientific">Diaphorina citri</name>
    <name type="common">Asian citrus psyllid</name>
    <dbReference type="NCBI Taxonomy" id="121845"/>
    <lineage>
        <taxon>Eukaryota</taxon>
        <taxon>Metazoa</taxon>
        <taxon>Ecdysozoa</taxon>
        <taxon>Arthropoda</taxon>
        <taxon>Hexapoda</taxon>
        <taxon>Insecta</taxon>
        <taxon>Pterygota</taxon>
        <taxon>Neoptera</taxon>
        <taxon>Paraneoptera</taxon>
        <taxon>Hemiptera</taxon>
        <taxon>Sternorrhyncha</taxon>
        <taxon>Psylloidea</taxon>
        <taxon>Psyllidae</taxon>
        <taxon>Diaphorininae</taxon>
        <taxon>Diaphorina</taxon>
    </lineage>
</organism>
<reference evidence="2" key="1">
    <citation type="submission" date="2025-08" db="UniProtKB">
        <authorList>
            <consortium name="RefSeq"/>
        </authorList>
    </citation>
    <scope>IDENTIFICATION</scope>
</reference>
<dbReference type="GO" id="GO:0032543">
    <property type="term" value="P:mitochondrial translation"/>
    <property type="evidence" value="ECO:0007669"/>
    <property type="project" value="TreeGrafter"/>
</dbReference>
<dbReference type="AlphaFoldDB" id="A0A1S3DGQ7"/>